<dbReference type="EMBL" id="JBIRYI010000002">
    <property type="protein sequence ID" value="MFI2486004.1"/>
    <property type="molecule type" value="Genomic_DNA"/>
</dbReference>
<dbReference type="NCBIfam" id="TIGR00160">
    <property type="entry name" value="MGSA"/>
    <property type="match status" value="1"/>
</dbReference>
<dbReference type="NCBIfam" id="NF003559">
    <property type="entry name" value="PRK05234.1"/>
    <property type="match status" value="1"/>
</dbReference>
<dbReference type="CDD" id="cd01422">
    <property type="entry name" value="MGS"/>
    <property type="match status" value="1"/>
</dbReference>
<sequence length="152" mass="16935">MNPAVKQRHIALVAHDNMKVELLRWAEYNRDTLAEHQLYATGTTGTMLEYELGLPVHRFLSGPVGGDQQIGARIAEGGLDMLIFFWDPLEAQPHDPDVKALLRIGAVWNVPMACNVATADMIISSPLLSSDYENRRPDLTPRSWDQTAEDPA</sequence>
<dbReference type="SMART" id="SM00851">
    <property type="entry name" value="MGS"/>
    <property type="match status" value="1"/>
</dbReference>
<dbReference type="PANTHER" id="PTHR30492">
    <property type="entry name" value="METHYLGLYOXAL SYNTHASE"/>
    <property type="match status" value="1"/>
</dbReference>
<dbReference type="PROSITE" id="PS01335">
    <property type="entry name" value="METHYLGLYOXAL_SYNTH"/>
    <property type="match status" value="1"/>
</dbReference>
<reference evidence="3 4" key="1">
    <citation type="submission" date="2024-10" db="EMBL/GenBank/DDBJ databases">
        <title>The Natural Products Discovery Center: Release of the First 8490 Sequenced Strains for Exploring Actinobacteria Biosynthetic Diversity.</title>
        <authorList>
            <person name="Kalkreuter E."/>
            <person name="Kautsar S.A."/>
            <person name="Yang D."/>
            <person name="Bader C.D."/>
            <person name="Teijaro C.N."/>
            <person name="Fluegel L."/>
            <person name="Davis C.M."/>
            <person name="Simpson J.R."/>
            <person name="Lauterbach L."/>
            <person name="Steele A.D."/>
            <person name="Gui C."/>
            <person name="Meng S."/>
            <person name="Li G."/>
            <person name="Viehrig K."/>
            <person name="Ye F."/>
            <person name="Su P."/>
            <person name="Kiefer A.F."/>
            <person name="Nichols A."/>
            <person name="Cepeda A.J."/>
            <person name="Yan W."/>
            <person name="Fan B."/>
            <person name="Jiang Y."/>
            <person name="Adhikari A."/>
            <person name="Zheng C.-J."/>
            <person name="Schuster L."/>
            <person name="Cowan T.M."/>
            <person name="Smanski M.J."/>
            <person name="Chevrette M.G."/>
            <person name="De Carvalho L.P.S."/>
            <person name="Shen B."/>
        </authorList>
    </citation>
    <scope>NUCLEOTIDE SEQUENCE [LARGE SCALE GENOMIC DNA]</scope>
    <source>
        <strain evidence="3 4">NPDC019481</strain>
    </source>
</reference>
<dbReference type="Gene3D" id="3.40.50.1380">
    <property type="entry name" value="Methylglyoxal synthase-like domain"/>
    <property type="match status" value="1"/>
</dbReference>
<accession>A0ABW7XFI9</accession>
<dbReference type="EC" id="4.2.3.3" evidence="1"/>
<dbReference type="Proteomes" id="UP001611580">
    <property type="component" value="Unassembled WGS sequence"/>
</dbReference>
<proteinExistence type="inferred from homology"/>
<keyword evidence="4" id="KW-1185">Reference proteome</keyword>
<dbReference type="HAMAP" id="MF_00549">
    <property type="entry name" value="Methylglyoxal_synth"/>
    <property type="match status" value="1"/>
</dbReference>
<dbReference type="SUPFAM" id="SSF52335">
    <property type="entry name" value="Methylglyoxal synthase-like"/>
    <property type="match status" value="1"/>
</dbReference>
<comment type="caution">
    <text evidence="3">The sequence shown here is derived from an EMBL/GenBank/DDBJ whole genome shotgun (WGS) entry which is preliminary data.</text>
</comment>
<comment type="function">
    <text evidence="1">Catalyzes the formation of methylglyoxal from dihydroxyacetone phosphate.</text>
</comment>
<feature type="domain" description="MGS-like" evidence="2">
    <location>
        <begin position="1"/>
        <end position="152"/>
    </location>
</feature>
<feature type="binding site" evidence="1">
    <location>
        <begin position="61"/>
        <end position="62"/>
    </location>
    <ligand>
        <name>substrate</name>
    </ligand>
</feature>
<feature type="binding site" evidence="1">
    <location>
        <position position="15"/>
    </location>
    <ligand>
        <name>substrate</name>
    </ligand>
</feature>
<keyword evidence="1 3" id="KW-0456">Lyase</keyword>
<organism evidence="3 4">
    <name type="scientific">Promicromonospora kroppenstedtii</name>
    <dbReference type="NCBI Taxonomy" id="440482"/>
    <lineage>
        <taxon>Bacteria</taxon>
        <taxon>Bacillati</taxon>
        <taxon>Actinomycetota</taxon>
        <taxon>Actinomycetes</taxon>
        <taxon>Micrococcales</taxon>
        <taxon>Promicromonosporaceae</taxon>
        <taxon>Promicromonospora</taxon>
    </lineage>
</organism>
<dbReference type="PANTHER" id="PTHR30492:SF0">
    <property type="entry name" value="METHYLGLYOXAL SYNTHASE"/>
    <property type="match status" value="1"/>
</dbReference>
<evidence type="ECO:0000256" key="1">
    <source>
        <dbReference type="HAMAP-Rule" id="MF_00549"/>
    </source>
</evidence>
<evidence type="ECO:0000259" key="2">
    <source>
        <dbReference type="PROSITE" id="PS51855"/>
    </source>
</evidence>
<dbReference type="RefSeq" id="WP_142034818.1">
    <property type="nucleotide sequence ID" value="NZ_JBIRYI010000002.1"/>
</dbReference>
<dbReference type="InterPro" id="IPR004363">
    <property type="entry name" value="Methylgl_synth"/>
</dbReference>
<dbReference type="GO" id="GO:0008929">
    <property type="term" value="F:methylglyoxal synthase activity"/>
    <property type="evidence" value="ECO:0007669"/>
    <property type="project" value="UniProtKB-EC"/>
</dbReference>
<gene>
    <name evidence="1" type="primary">mgsA</name>
    <name evidence="3" type="ORF">ACH47X_03800</name>
</gene>
<protein>
    <recommendedName>
        <fullName evidence="1">Methylglyoxal synthase</fullName>
        <shortName evidence="1">MGS</shortName>
        <ecNumber evidence="1">4.2.3.3</ecNumber>
    </recommendedName>
</protein>
<name>A0ABW7XFI9_9MICO</name>
<comment type="similarity">
    <text evidence="1">Belongs to the methylglyoxal synthase family.</text>
</comment>
<dbReference type="PIRSF" id="PIRSF006614">
    <property type="entry name" value="Methylglyox_syn"/>
    <property type="match status" value="1"/>
</dbReference>
<dbReference type="Pfam" id="PF02142">
    <property type="entry name" value="MGS"/>
    <property type="match status" value="1"/>
</dbReference>
<feature type="binding site" evidence="1">
    <location>
        <position position="19"/>
    </location>
    <ligand>
        <name>substrate</name>
    </ligand>
</feature>
<feature type="active site" description="Proton donor/acceptor" evidence="1">
    <location>
        <position position="67"/>
    </location>
</feature>
<feature type="binding site" evidence="1">
    <location>
        <position position="94"/>
    </location>
    <ligand>
        <name>substrate</name>
    </ligand>
</feature>
<evidence type="ECO:0000313" key="3">
    <source>
        <dbReference type="EMBL" id="MFI2486004.1"/>
    </source>
</evidence>
<evidence type="ECO:0000313" key="4">
    <source>
        <dbReference type="Proteomes" id="UP001611580"/>
    </source>
</evidence>
<dbReference type="InterPro" id="IPR018148">
    <property type="entry name" value="Methylglyoxal_synth_AS"/>
</dbReference>
<comment type="catalytic activity">
    <reaction evidence="1">
        <text>dihydroxyacetone phosphate = methylglyoxal + phosphate</text>
        <dbReference type="Rhea" id="RHEA:17937"/>
        <dbReference type="ChEBI" id="CHEBI:17158"/>
        <dbReference type="ChEBI" id="CHEBI:43474"/>
        <dbReference type="ChEBI" id="CHEBI:57642"/>
        <dbReference type="EC" id="4.2.3.3"/>
    </reaction>
</comment>
<dbReference type="InterPro" id="IPR036914">
    <property type="entry name" value="MGS-like_dom_sf"/>
</dbReference>
<feature type="binding site" evidence="1">
    <location>
        <begin position="41"/>
        <end position="44"/>
    </location>
    <ligand>
        <name>substrate</name>
    </ligand>
</feature>
<dbReference type="PROSITE" id="PS51855">
    <property type="entry name" value="MGS"/>
    <property type="match status" value="1"/>
</dbReference>
<dbReference type="InterPro" id="IPR011607">
    <property type="entry name" value="MGS-like_dom"/>
</dbReference>